<proteinExistence type="predicted"/>
<organism evidence="1">
    <name type="scientific">marine metagenome</name>
    <dbReference type="NCBI Taxonomy" id="408172"/>
    <lineage>
        <taxon>unclassified sequences</taxon>
        <taxon>metagenomes</taxon>
        <taxon>ecological metagenomes</taxon>
    </lineage>
</organism>
<protein>
    <submittedName>
        <fullName evidence="1">Uncharacterized protein</fullName>
    </submittedName>
</protein>
<feature type="non-terminal residue" evidence="1">
    <location>
        <position position="51"/>
    </location>
</feature>
<reference evidence="1" key="1">
    <citation type="submission" date="2018-05" db="EMBL/GenBank/DDBJ databases">
        <authorList>
            <person name="Lanie J.A."/>
            <person name="Ng W.-L."/>
            <person name="Kazmierczak K.M."/>
            <person name="Andrzejewski T.M."/>
            <person name="Davidsen T.M."/>
            <person name="Wayne K.J."/>
            <person name="Tettelin H."/>
            <person name="Glass J.I."/>
            <person name="Rusch D."/>
            <person name="Podicherti R."/>
            <person name="Tsui H.-C.T."/>
            <person name="Winkler M.E."/>
        </authorList>
    </citation>
    <scope>NUCLEOTIDE SEQUENCE</scope>
</reference>
<dbReference type="EMBL" id="UINC01011872">
    <property type="protein sequence ID" value="SVA52131.1"/>
    <property type="molecule type" value="Genomic_DNA"/>
</dbReference>
<dbReference type="AlphaFoldDB" id="A0A381WIK8"/>
<gene>
    <name evidence="1" type="ORF">METZ01_LOCUS104985</name>
</gene>
<accession>A0A381WIK8</accession>
<sequence>MLALSSTPDLDRHALRSQDVFSVLVAGHHVDLSGLVELGNIRDSALPGPVA</sequence>
<evidence type="ECO:0000313" key="1">
    <source>
        <dbReference type="EMBL" id="SVA52131.1"/>
    </source>
</evidence>
<name>A0A381WIK8_9ZZZZ</name>